<accession>T1EZI7</accession>
<reference evidence="2 4" key="2">
    <citation type="journal article" date="2013" name="Nature">
        <title>Insights into bilaterian evolution from three spiralian genomes.</title>
        <authorList>
            <person name="Simakov O."/>
            <person name="Marletaz F."/>
            <person name="Cho S.J."/>
            <person name="Edsinger-Gonzales E."/>
            <person name="Havlak P."/>
            <person name="Hellsten U."/>
            <person name="Kuo D.H."/>
            <person name="Larsson T."/>
            <person name="Lv J."/>
            <person name="Arendt D."/>
            <person name="Savage R."/>
            <person name="Osoegawa K."/>
            <person name="de Jong P."/>
            <person name="Grimwood J."/>
            <person name="Chapman J.A."/>
            <person name="Shapiro H."/>
            <person name="Aerts A."/>
            <person name="Otillar R.P."/>
            <person name="Terry A.Y."/>
            <person name="Boore J.L."/>
            <person name="Grigoriev I.V."/>
            <person name="Lindberg D.R."/>
            <person name="Seaver E.C."/>
            <person name="Weisblat D.A."/>
            <person name="Putnam N.H."/>
            <person name="Rokhsar D.S."/>
        </authorList>
    </citation>
    <scope>NUCLEOTIDE SEQUENCE</scope>
</reference>
<protein>
    <submittedName>
        <fullName evidence="2 3">Uncharacterized protein</fullName>
    </submittedName>
</protein>
<gene>
    <name evidence="3" type="primary">20201987</name>
    <name evidence="2" type="ORF">HELRODRAFT_167584</name>
</gene>
<proteinExistence type="predicted"/>
<dbReference type="CTD" id="20201987"/>
<dbReference type="InParanoid" id="T1EZI7"/>
<name>T1EZI7_HELRO</name>
<organism evidence="3 4">
    <name type="scientific">Helobdella robusta</name>
    <name type="common">Californian leech</name>
    <dbReference type="NCBI Taxonomy" id="6412"/>
    <lineage>
        <taxon>Eukaryota</taxon>
        <taxon>Metazoa</taxon>
        <taxon>Spiralia</taxon>
        <taxon>Lophotrochozoa</taxon>
        <taxon>Annelida</taxon>
        <taxon>Clitellata</taxon>
        <taxon>Hirudinea</taxon>
        <taxon>Rhynchobdellida</taxon>
        <taxon>Glossiphoniidae</taxon>
        <taxon>Helobdella</taxon>
    </lineage>
</organism>
<dbReference type="Proteomes" id="UP000015101">
    <property type="component" value="Unassembled WGS sequence"/>
</dbReference>
<evidence type="ECO:0000313" key="4">
    <source>
        <dbReference type="Proteomes" id="UP000015101"/>
    </source>
</evidence>
<feature type="region of interest" description="Disordered" evidence="1">
    <location>
        <begin position="412"/>
        <end position="444"/>
    </location>
</feature>
<feature type="region of interest" description="Disordered" evidence="1">
    <location>
        <begin position="185"/>
        <end position="210"/>
    </location>
</feature>
<dbReference type="EMBL" id="AMQM01002808">
    <property type="status" value="NOT_ANNOTATED_CDS"/>
    <property type="molecule type" value="Genomic_DNA"/>
</dbReference>
<keyword evidence="4" id="KW-1185">Reference proteome</keyword>
<dbReference type="RefSeq" id="XP_009011331.1">
    <property type="nucleotide sequence ID" value="XM_009013083.1"/>
</dbReference>
<dbReference type="KEGG" id="hro:HELRODRAFT_167584"/>
<evidence type="ECO:0000256" key="1">
    <source>
        <dbReference type="SAM" id="MobiDB-lite"/>
    </source>
</evidence>
<dbReference type="HOGENOM" id="CLU_518048_0_0_1"/>
<evidence type="ECO:0000313" key="3">
    <source>
        <dbReference type="EnsemblMetazoa" id="HelroP167584"/>
    </source>
</evidence>
<dbReference type="EnsemblMetazoa" id="HelroT167584">
    <property type="protein sequence ID" value="HelroP167584"/>
    <property type="gene ID" value="HelroG167584"/>
</dbReference>
<sequence length="526" mass="60536">MSHLKEKLNTTLEECKGNFKSAVSRRCSYDVKNRTTACPNGNNSRFWKKSEQISIPKLISERKNKPLNETAQITFLLNEMFTNIEQHSFPSCRYSQDFTERTKHTSSKGHSSFWKKSEKFKIQEIIEEKNNTSLWLKNLDKCKENVNQLINHRYNYDFTHRELPDFKQSNSWKKSERSPLSKAILEQENSEKDETTQSDSSSDEPVSEMGNYNLKSDKIVLFERVSNVASKELMYKKTTVMFEQTAEASRMSKKRQKKIVDSRQSSLMRAYEYRWFVRPSVVSSRIISVHSTNDLDRMVNLDTSREVTVKMLINEDTRASSMSRDDSLDASELDKTITFNENNRSTGLDMMDNLDTSYDEIFNQTDDLMNEGMLQNESGDSNDTLTDEPNCGRENQDVTLSLLASHNENHIANNVDPTEHSINSRRKTFKRPTASKTSNSGLGDLKMSMMFNRNADLNKSGGTRRNSMYLSKPRTVQRILPNLVVESVCVEKDMKLKSKMSQHDGINKGSKYPKMLEGEISGEVLV</sequence>
<evidence type="ECO:0000313" key="2">
    <source>
        <dbReference type="EMBL" id="ESO11062.1"/>
    </source>
</evidence>
<dbReference type="GeneID" id="20201987"/>
<reference evidence="4" key="1">
    <citation type="submission" date="2012-12" db="EMBL/GenBank/DDBJ databases">
        <authorList>
            <person name="Hellsten U."/>
            <person name="Grimwood J."/>
            <person name="Chapman J.A."/>
            <person name="Shapiro H."/>
            <person name="Aerts A."/>
            <person name="Otillar R.P."/>
            <person name="Terry A.Y."/>
            <person name="Boore J.L."/>
            <person name="Simakov O."/>
            <person name="Marletaz F."/>
            <person name="Cho S.-J."/>
            <person name="Edsinger-Gonzales E."/>
            <person name="Havlak P."/>
            <person name="Kuo D.-H."/>
            <person name="Larsson T."/>
            <person name="Lv J."/>
            <person name="Arendt D."/>
            <person name="Savage R."/>
            <person name="Osoegawa K."/>
            <person name="de Jong P."/>
            <person name="Lindberg D.R."/>
            <person name="Seaver E.C."/>
            <person name="Weisblat D.A."/>
            <person name="Putnam N.H."/>
            <person name="Grigoriev I.V."/>
            <person name="Rokhsar D.S."/>
        </authorList>
    </citation>
    <scope>NUCLEOTIDE SEQUENCE</scope>
</reference>
<dbReference type="AlphaFoldDB" id="T1EZI7"/>
<dbReference type="EMBL" id="KB095858">
    <property type="protein sequence ID" value="ESO11062.1"/>
    <property type="molecule type" value="Genomic_DNA"/>
</dbReference>
<reference evidence="3" key="3">
    <citation type="submission" date="2015-06" db="UniProtKB">
        <authorList>
            <consortium name="EnsemblMetazoa"/>
        </authorList>
    </citation>
    <scope>IDENTIFICATION</scope>
</reference>